<dbReference type="OrthoDB" id="6099906at2759"/>
<organism evidence="2 3">
    <name type="scientific">Liparis tanakae</name>
    <name type="common">Tanaka's snailfish</name>
    <dbReference type="NCBI Taxonomy" id="230148"/>
    <lineage>
        <taxon>Eukaryota</taxon>
        <taxon>Metazoa</taxon>
        <taxon>Chordata</taxon>
        <taxon>Craniata</taxon>
        <taxon>Vertebrata</taxon>
        <taxon>Euteleostomi</taxon>
        <taxon>Actinopterygii</taxon>
        <taxon>Neopterygii</taxon>
        <taxon>Teleostei</taxon>
        <taxon>Neoteleostei</taxon>
        <taxon>Acanthomorphata</taxon>
        <taxon>Eupercaria</taxon>
        <taxon>Perciformes</taxon>
        <taxon>Cottioidei</taxon>
        <taxon>Cottales</taxon>
        <taxon>Liparidae</taxon>
        <taxon>Liparis</taxon>
    </lineage>
</organism>
<reference evidence="2 3" key="1">
    <citation type="submission" date="2019-03" db="EMBL/GenBank/DDBJ databases">
        <title>First draft genome of Liparis tanakae, snailfish: a comprehensive survey of snailfish specific genes.</title>
        <authorList>
            <person name="Kim W."/>
            <person name="Song I."/>
            <person name="Jeong J.-H."/>
            <person name="Kim D."/>
            <person name="Kim S."/>
            <person name="Ryu S."/>
            <person name="Song J.Y."/>
            <person name="Lee S.K."/>
        </authorList>
    </citation>
    <scope>NUCLEOTIDE SEQUENCE [LARGE SCALE GENOMIC DNA]</scope>
    <source>
        <tissue evidence="2">Muscle</tissue>
    </source>
</reference>
<evidence type="ECO:0000313" key="2">
    <source>
        <dbReference type="EMBL" id="TNN47054.1"/>
    </source>
</evidence>
<protein>
    <submittedName>
        <fullName evidence="2">Uncharacterized protein</fullName>
    </submittedName>
</protein>
<evidence type="ECO:0000256" key="1">
    <source>
        <dbReference type="SAM" id="MobiDB-lite"/>
    </source>
</evidence>
<evidence type="ECO:0000313" key="3">
    <source>
        <dbReference type="Proteomes" id="UP000314294"/>
    </source>
</evidence>
<proteinExistence type="predicted"/>
<dbReference type="EMBL" id="SRLO01000759">
    <property type="protein sequence ID" value="TNN47054.1"/>
    <property type="molecule type" value="Genomic_DNA"/>
</dbReference>
<dbReference type="Proteomes" id="UP000314294">
    <property type="component" value="Unassembled WGS sequence"/>
</dbReference>
<dbReference type="AlphaFoldDB" id="A0A4Z2G2H6"/>
<accession>A0A4Z2G2H6</accession>
<feature type="region of interest" description="Disordered" evidence="1">
    <location>
        <begin position="130"/>
        <end position="158"/>
    </location>
</feature>
<name>A0A4Z2G2H6_9TELE</name>
<gene>
    <name evidence="2" type="ORF">EYF80_042728</name>
</gene>
<comment type="caution">
    <text evidence="2">The sequence shown here is derived from an EMBL/GenBank/DDBJ whole genome shotgun (WGS) entry which is preliminary data.</text>
</comment>
<keyword evidence="3" id="KW-1185">Reference proteome</keyword>
<sequence>MSSEGVDSWDATCSRSRGSRLTCVCSLKARYGCCGGSRTSSSHAAWRDSAASLGSGMAVTPGTAPPPGSPWYRQEGTEGAWPPARCTPFTLRNMQLLGAGGSAARRTGSCTAEVSGVLNMSPPLTTAQLAEEEPGTPRPNASARPPAGSEPHGFSCKPNPGFSGRPALGALACRALCVGWAAGSGEKPRLLSLAESGAVLRRFCVAGLKVTGAPGAPGWSAPQGGGSMWVSLMGPRGSTGQTKLCPGCWFWSSGAERQSGRCGPASRCSCSSTYARTSAPRRSSRWSLLWQKLLLIFSSVLSQLRSSSGSMSRAPRSLSPRICCRVSIMSWTAASAFAAPPAAALGAASSQASSGTLSVAWLCLKAASWMLLKALFLLWSQYSERSWLSMQPIMDSRLTVRSSNFLCLGAEQGSGASTRLPGGVVEGQLQPAEAELVLPFFISGHNKQESVPVNPQRQRPRPQPRPLWAVTHINALCRTTMKSGLPALKTSRAFAWTQIHAPVLDRSLKTVKPLSPVFITGRQSRSTSDLRRSPLAVRSGRSFQPLERASGRGGGDSLLRWLSAQYIMSAAWMKL</sequence>